<feature type="compositionally biased region" description="Basic and acidic residues" evidence="1">
    <location>
        <begin position="146"/>
        <end position="155"/>
    </location>
</feature>
<proteinExistence type="predicted"/>
<feature type="region of interest" description="Disordered" evidence="1">
    <location>
        <begin position="144"/>
        <end position="185"/>
    </location>
</feature>
<keyword evidence="3" id="KW-1185">Reference proteome</keyword>
<protein>
    <submittedName>
        <fullName evidence="2">Uncharacterized protein</fullName>
    </submittedName>
</protein>
<gene>
    <name evidence="2" type="ORF">SO802_015690</name>
</gene>
<dbReference type="AlphaFoldDB" id="A0AAW2CVP2"/>
<dbReference type="EMBL" id="JAZDWU010000005">
    <property type="protein sequence ID" value="KAL0001909.1"/>
    <property type="molecule type" value="Genomic_DNA"/>
</dbReference>
<reference evidence="2 3" key="1">
    <citation type="submission" date="2024-01" db="EMBL/GenBank/DDBJ databases">
        <title>A telomere-to-telomere, gap-free genome of sweet tea (Lithocarpus litseifolius).</title>
        <authorList>
            <person name="Zhou J."/>
        </authorList>
    </citation>
    <scope>NUCLEOTIDE SEQUENCE [LARGE SCALE GENOMIC DNA]</scope>
    <source>
        <strain evidence="2">Zhou-2022a</strain>
        <tissue evidence="2">Leaf</tissue>
    </source>
</reference>
<organism evidence="2 3">
    <name type="scientific">Lithocarpus litseifolius</name>
    <dbReference type="NCBI Taxonomy" id="425828"/>
    <lineage>
        <taxon>Eukaryota</taxon>
        <taxon>Viridiplantae</taxon>
        <taxon>Streptophyta</taxon>
        <taxon>Embryophyta</taxon>
        <taxon>Tracheophyta</taxon>
        <taxon>Spermatophyta</taxon>
        <taxon>Magnoliopsida</taxon>
        <taxon>eudicotyledons</taxon>
        <taxon>Gunneridae</taxon>
        <taxon>Pentapetalae</taxon>
        <taxon>rosids</taxon>
        <taxon>fabids</taxon>
        <taxon>Fagales</taxon>
        <taxon>Fagaceae</taxon>
        <taxon>Lithocarpus</taxon>
    </lineage>
</organism>
<accession>A0AAW2CVP2</accession>
<evidence type="ECO:0000313" key="3">
    <source>
        <dbReference type="Proteomes" id="UP001459277"/>
    </source>
</evidence>
<evidence type="ECO:0000313" key="2">
    <source>
        <dbReference type="EMBL" id="KAL0001909.1"/>
    </source>
</evidence>
<evidence type="ECO:0000256" key="1">
    <source>
        <dbReference type="SAM" id="MobiDB-lite"/>
    </source>
</evidence>
<sequence length="192" mass="22263">MDVFRLFTRSYRVDSHSAKFPLLLHFVKRNMIPWVLKWQYKRHEDDVHARHWYVKWWDSFPHIQNIVTTVTRECSVYAAPSTARDYTSIQAPVQAEMPSPSLVKNVKPFVKPKKKSSPLEDLQRDPNALFALLKCAEELVANRTSGVEKESKASSEESVANNPYFPYDQKLFGHDEDSPDQGDIEDLLLLLD</sequence>
<name>A0AAW2CVP2_9ROSI</name>
<comment type="caution">
    <text evidence="2">The sequence shown here is derived from an EMBL/GenBank/DDBJ whole genome shotgun (WGS) entry which is preliminary data.</text>
</comment>
<dbReference type="Proteomes" id="UP001459277">
    <property type="component" value="Unassembled WGS sequence"/>
</dbReference>